<sequence length="129" mass="13739">MDEQRDGGLRIVRAESELDWERAQAFGEQIREAVSPDGARVVVDLSGVDFADSATLHILLDAHRDLAARGGLLVLAGPLSAGVRRLFDVTMTAAHFEFAADTAAARRALATGSSGADRDRTPKPPESLT</sequence>
<proteinExistence type="predicted"/>
<dbReference type="PROSITE" id="PS50801">
    <property type="entry name" value="STAS"/>
    <property type="match status" value="1"/>
</dbReference>
<dbReference type="Proteomes" id="UP000778578">
    <property type="component" value="Unassembled WGS sequence"/>
</dbReference>
<evidence type="ECO:0000313" key="3">
    <source>
        <dbReference type="EMBL" id="MBY8880106.1"/>
    </source>
</evidence>
<organism evidence="3 4">
    <name type="scientific">Actinacidiphila acidipaludis</name>
    <dbReference type="NCBI Taxonomy" id="2873382"/>
    <lineage>
        <taxon>Bacteria</taxon>
        <taxon>Bacillati</taxon>
        <taxon>Actinomycetota</taxon>
        <taxon>Actinomycetes</taxon>
        <taxon>Kitasatosporales</taxon>
        <taxon>Streptomycetaceae</taxon>
        <taxon>Actinacidiphila</taxon>
    </lineage>
</organism>
<dbReference type="PANTHER" id="PTHR33495:SF2">
    <property type="entry name" value="ANTI-SIGMA FACTOR ANTAGONIST TM_1081-RELATED"/>
    <property type="match status" value="1"/>
</dbReference>
<dbReference type="PANTHER" id="PTHR33495">
    <property type="entry name" value="ANTI-SIGMA FACTOR ANTAGONIST TM_1081-RELATED-RELATED"/>
    <property type="match status" value="1"/>
</dbReference>
<dbReference type="SUPFAM" id="SSF52091">
    <property type="entry name" value="SpoIIaa-like"/>
    <property type="match status" value="1"/>
</dbReference>
<dbReference type="InterPro" id="IPR002645">
    <property type="entry name" value="STAS_dom"/>
</dbReference>
<evidence type="ECO:0000259" key="2">
    <source>
        <dbReference type="PROSITE" id="PS50801"/>
    </source>
</evidence>
<evidence type="ECO:0000313" key="4">
    <source>
        <dbReference type="Proteomes" id="UP000778578"/>
    </source>
</evidence>
<gene>
    <name evidence="3" type="ORF">K7862_21080</name>
</gene>
<feature type="domain" description="STAS" evidence="2">
    <location>
        <begin position="1"/>
        <end position="90"/>
    </location>
</feature>
<dbReference type="CDD" id="cd07043">
    <property type="entry name" value="STAS_anti-anti-sigma_factors"/>
    <property type="match status" value="1"/>
</dbReference>
<name>A0ABS7QAD0_9ACTN</name>
<dbReference type="InterPro" id="IPR036513">
    <property type="entry name" value="STAS_dom_sf"/>
</dbReference>
<evidence type="ECO:0000256" key="1">
    <source>
        <dbReference type="SAM" id="MobiDB-lite"/>
    </source>
</evidence>
<dbReference type="Pfam" id="PF13466">
    <property type="entry name" value="STAS_2"/>
    <property type="match status" value="1"/>
</dbReference>
<dbReference type="EMBL" id="JAINZZ010000027">
    <property type="protein sequence ID" value="MBY8880106.1"/>
    <property type="molecule type" value="Genomic_DNA"/>
</dbReference>
<feature type="region of interest" description="Disordered" evidence="1">
    <location>
        <begin position="109"/>
        <end position="129"/>
    </location>
</feature>
<dbReference type="Gene3D" id="3.30.750.24">
    <property type="entry name" value="STAS domain"/>
    <property type="match status" value="1"/>
</dbReference>
<comment type="caution">
    <text evidence="3">The sequence shown here is derived from an EMBL/GenBank/DDBJ whole genome shotgun (WGS) entry which is preliminary data.</text>
</comment>
<reference evidence="3 4" key="1">
    <citation type="submission" date="2021-08" db="EMBL/GenBank/DDBJ databases">
        <title>WGS of actinomycetes from Thailand.</title>
        <authorList>
            <person name="Thawai C."/>
        </authorList>
    </citation>
    <scope>NUCLEOTIDE SEQUENCE [LARGE SCALE GENOMIC DNA]</scope>
    <source>
        <strain evidence="3 4">PLK6-54</strain>
    </source>
</reference>
<accession>A0ABS7QAD0</accession>
<dbReference type="InterPro" id="IPR058548">
    <property type="entry name" value="MlaB-like_STAS"/>
</dbReference>
<protein>
    <submittedName>
        <fullName evidence="3">STAS domain-containing protein</fullName>
    </submittedName>
</protein>
<dbReference type="RefSeq" id="WP_222964810.1">
    <property type="nucleotide sequence ID" value="NZ_JAINZZ010000027.1"/>
</dbReference>
<keyword evidence="4" id="KW-1185">Reference proteome</keyword>